<dbReference type="EMBL" id="CP102774">
    <property type="protein sequence ID" value="UZF89432.1"/>
    <property type="molecule type" value="Genomic_DNA"/>
</dbReference>
<gene>
    <name evidence="2" type="ORF">NWE54_11885</name>
</gene>
<evidence type="ECO:0000256" key="1">
    <source>
        <dbReference type="SAM" id="MobiDB-lite"/>
    </source>
</evidence>
<dbReference type="InterPro" id="IPR010342">
    <property type="entry name" value="DUF938"/>
</dbReference>
<dbReference type="Pfam" id="PF06080">
    <property type="entry name" value="DUF938"/>
    <property type="match status" value="1"/>
</dbReference>
<dbReference type="GO" id="GO:0008168">
    <property type="term" value="F:methyltransferase activity"/>
    <property type="evidence" value="ECO:0007669"/>
    <property type="project" value="UniProtKB-KW"/>
</dbReference>
<dbReference type="PANTHER" id="PTHR20974">
    <property type="entry name" value="UPF0585 PROTEIN CG18661"/>
    <property type="match status" value="1"/>
</dbReference>
<organism evidence="2">
    <name type="scientific">Bosea sp. NBC_00436</name>
    <dbReference type="NCBI Taxonomy" id="2969620"/>
    <lineage>
        <taxon>Bacteria</taxon>
        <taxon>Pseudomonadati</taxon>
        <taxon>Pseudomonadota</taxon>
        <taxon>Alphaproteobacteria</taxon>
        <taxon>Hyphomicrobiales</taxon>
        <taxon>Boseaceae</taxon>
        <taxon>Bosea</taxon>
    </lineage>
</organism>
<protein>
    <submittedName>
        <fullName evidence="2">Class I SAM-dependent methyltransferase</fullName>
    </submittedName>
</protein>
<dbReference type="PANTHER" id="PTHR20974:SF0">
    <property type="entry name" value="UPF0585 PROTEIN CG18661"/>
    <property type="match status" value="1"/>
</dbReference>
<keyword evidence="2" id="KW-0489">Methyltransferase</keyword>
<dbReference type="AlphaFoldDB" id="A0A9E7ZY44"/>
<evidence type="ECO:0000313" key="2">
    <source>
        <dbReference type="EMBL" id="UZF89432.1"/>
    </source>
</evidence>
<reference evidence="2" key="1">
    <citation type="submission" date="2022-08" db="EMBL/GenBank/DDBJ databases">
        <title>Complete Genome Sequences of 2 Bosea sp. soil isolates.</title>
        <authorList>
            <person name="Alvarez Arevalo M."/>
            <person name="Sterndorff E.B."/>
            <person name="Faurdal D."/>
            <person name="Joergensen T.S."/>
            <person name="Weber T."/>
        </authorList>
    </citation>
    <scope>NUCLEOTIDE SEQUENCE</scope>
    <source>
        <strain evidence="2">NBC_00436</strain>
    </source>
</reference>
<dbReference type="InterPro" id="IPR029063">
    <property type="entry name" value="SAM-dependent_MTases_sf"/>
</dbReference>
<sequence>MSKPSFWQPAADAKAGTDPRLRAPSAQRNRDAILAVLSDMLPPSGLVLEIASGSGEHAVHFAGALPGLTFQPSDPSPDAVTSITAWRTESGLANILPPLVLDATAADWPVARADAILCINMIHIAPWAAAEGLFRQAGRLLKSGQPFYLYGPYRRPDRPLEPSNAAFDESLRSRDPAWGLRDLDAVAALGATNGFEAPEIIEMPANNLSVIFRKS</sequence>
<dbReference type="SUPFAM" id="SSF53335">
    <property type="entry name" value="S-adenosyl-L-methionine-dependent methyltransferases"/>
    <property type="match status" value="1"/>
</dbReference>
<accession>A0A9E7ZY44</accession>
<proteinExistence type="predicted"/>
<keyword evidence="2" id="KW-0808">Transferase</keyword>
<dbReference type="Gene3D" id="3.40.50.150">
    <property type="entry name" value="Vaccinia Virus protein VP39"/>
    <property type="match status" value="1"/>
</dbReference>
<dbReference type="GO" id="GO:0032259">
    <property type="term" value="P:methylation"/>
    <property type="evidence" value="ECO:0007669"/>
    <property type="project" value="UniProtKB-KW"/>
</dbReference>
<feature type="region of interest" description="Disordered" evidence="1">
    <location>
        <begin position="1"/>
        <end position="25"/>
    </location>
</feature>
<name>A0A9E7ZY44_9HYPH</name>